<reference evidence="1 2" key="1">
    <citation type="submission" date="2015-07" db="EMBL/GenBank/DDBJ databases">
        <title>Emmonsia species relationships and genome sequence.</title>
        <authorList>
            <consortium name="The Broad Institute Genomics Platform"/>
            <person name="Cuomo C.A."/>
            <person name="Munoz J.F."/>
            <person name="Imamovic A."/>
            <person name="Priest M.E."/>
            <person name="Young S."/>
            <person name="Clay O.K."/>
            <person name="McEwen J.G."/>
        </authorList>
    </citation>
    <scope>NUCLEOTIDE SEQUENCE [LARGE SCALE GENOMIC DNA]</scope>
    <source>
        <strain evidence="1 2">UAMH 9510</strain>
    </source>
</reference>
<dbReference type="Gene3D" id="3.20.20.100">
    <property type="entry name" value="NADP-dependent oxidoreductase domain"/>
    <property type="match status" value="1"/>
</dbReference>
<dbReference type="STRING" id="1447872.A0A1J9PQX4"/>
<dbReference type="EMBL" id="LGRN01000024">
    <property type="protein sequence ID" value="OJD18856.1"/>
    <property type="molecule type" value="Genomic_DNA"/>
</dbReference>
<organism evidence="1 2">
    <name type="scientific">Emergomyces pasteurianus Ep9510</name>
    <dbReference type="NCBI Taxonomy" id="1447872"/>
    <lineage>
        <taxon>Eukaryota</taxon>
        <taxon>Fungi</taxon>
        <taxon>Dikarya</taxon>
        <taxon>Ascomycota</taxon>
        <taxon>Pezizomycotina</taxon>
        <taxon>Eurotiomycetes</taxon>
        <taxon>Eurotiomycetidae</taxon>
        <taxon>Onygenales</taxon>
        <taxon>Ajellomycetaceae</taxon>
        <taxon>Emergomyces</taxon>
    </lineage>
</organism>
<dbReference type="VEuPathDB" id="FungiDB:AJ78_01189"/>
<dbReference type="AlphaFoldDB" id="A0A1J9PQX4"/>
<keyword evidence="2" id="KW-1185">Reference proteome</keyword>
<dbReference type="Proteomes" id="UP000182235">
    <property type="component" value="Unassembled WGS sequence"/>
</dbReference>
<evidence type="ECO:0000313" key="1">
    <source>
        <dbReference type="EMBL" id="OJD18856.1"/>
    </source>
</evidence>
<sequence length="70" mass="7696">MVANKTYVDKIISFAQKKGITPAQTELNWIGTLSNDSNMPTIMPIPSAKSKGRVAENLQTLPLFSAEEMK</sequence>
<gene>
    <name evidence="1" type="ORF">AJ78_01189</name>
</gene>
<protein>
    <recommendedName>
        <fullName evidence="3">NADP-dependent oxidoreductase domain-containing protein</fullName>
    </recommendedName>
</protein>
<comment type="caution">
    <text evidence="1">The sequence shown here is derived from an EMBL/GenBank/DDBJ whole genome shotgun (WGS) entry which is preliminary data.</text>
</comment>
<evidence type="ECO:0008006" key="3">
    <source>
        <dbReference type="Google" id="ProtNLM"/>
    </source>
</evidence>
<accession>A0A1J9PQX4</accession>
<proteinExistence type="predicted"/>
<name>A0A1J9PQX4_9EURO</name>
<evidence type="ECO:0000313" key="2">
    <source>
        <dbReference type="Proteomes" id="UP000182235"/>
    </source>
</evidence>
<dbReference type="SUPFAM" id="SSF51430">
    <property type="entry name" value="NAD(P)-linked oxidoreductase"/>
    <property type="match status" value="1"/>
</dbReference>
<dbReference type="InterPro" id="IPR036812">
    <property type="entry name" value="NAD(P)_OxRdtase_dom_sf"/>
</dbReference>
<dbReference type="OrthoDB" id="37537at2759"/>